<dbReference type="EMBL" id="JBHRYH010000044">
    <property type="protein sequence ID" value="MFC3627244.1"/>
    <property type="molecule type" value="Genomic_DNA"/>
</dbReference>
<evidence type="ECO:0000313" key="3">
    <source>
        <dbReference type="Proteomes" id="UP001595636"/>
    </source>
</evidence>
<keyword evidence="1" id="KW-0812">Transmembrane</keyword>
<sequence>MSHTLRLRLIFALLMSCLMSLLMTAWVTWLNLGSGPAFLAHWRHAFLAAWPAALCVVLLLAPAIQRLSLHLAGKPHAANLSSHTTGVR</sequence>
<name>A0ABV7TWS1_9NEIS</name>
<evidence type="ECO:0000256" key="1">
    <source>
        <dbReference type="SAM" id="Phobius"/>
    </source>
</evidence>
<dbReference type="Proteomes" id="UP001595636">
    <property type="component" value="Unassembled WGS sequence"/>
</dbReference>
<feature type="transmembrane region" description="Helical" evidence="1">
    <location>
        <begin position="41"/>
        <end position="64"/>
    </location>
</feature>
<dbReference type="RefSeq" id="WP_390280700.1">
    <property type="nucleotide sequence ID" value="NZ_JBHRYH010000044.1"/>
</dbReference>
<organism evidence="2 3">
    <name type="scientific">Vogesella amnigena</name>
    <dbReference type="NCBI Taxonomy" id="1507449"/>
    <lineage>
        <taxon>Bacteria</taxon>
        <taxon>Pseudomonadati</taxon>
        <taxon>Pseudomonadota</taxon>
        <taxon>Betaproteobacteria</taxon>
        <taxon>Neisseriales</taxon>
        <taxon>Chromobacteriaceae</taxon>
        <taxon>Vogesella</taxon>
    </lineage>
</organism>
<protein>
    <submittedName>
        <fullName evidence="2">DUF2798 domain-containing protein</fullName>
    </submittedName>
</protein>
<accession>A0ABV7TWS1</accession>
<feature type="transmembrane region" description="Helical" evidence="1">
    <location>
        <begin position="7"/>
        <end position="29"/>
    </location>
</feature>
<dbReference type="Pfam" id="PF11391">
    <property type="entry name" value="DUF2798"/>
    <property type="match status" value="1"/>
</dbReference>
<dbReference type="InterPro" id="IPR021529">
    <property type="entry name" value="DUF2798"/>
</dbReference>
<keyword evidence="1" id="KW-1133">Transmembrane helix</keyword>
<keyword evidence="1" id="KW-0472">Membrane</keyword>
<reference evidence="3" key="1">
    <citation type="journal article" date="2019" name="Int. J. Syst. Evol. Microbiol.">
        <title>The Global Catalogue of Microorganisms (GCM) 10K type strain sequencing project: providing services to taxonomists for standard genome sequencing and annotation.</title>
        <authorList>
            <consortium name="The Broad Institute Genomics Platform"/>
            <consortium name="The Broad Institute Genome Sequencing Center for Infectious Disease"/>
            <person name="Wu L."/>
            <person name="Ma J."/>
        </authorList>
    </citation>
    <scope>NUCLEOTIDE SEQUENCE [LARGE SCALE GENOMIC DNA]</scope>
    <source>
        <strain evidence="3">KCTC 42195</strain>
    </source>
</reference>
<comment type="caution">
    <text evidence="2">The sequence shown here is derived from an EMBL/GenBank/DDBJ whole genome shotgun (WGS) entry which is preliminary data.</text>
</comment>
<evidence type="ECO:0000313" key="2">
    <source>
        <dbReference type="EMBL" id="MFC3627244.1"/>
    </source>
</evidence>
<keyword evidence="3" id="KW-1185">Reference proteome</keyword>
<gene>
    <name evidence="2" type="ORF">ACFOKJ_14090</name>
</gene>
<proteinExistence type="predicted"/>